<evidence type="ECO:0000256" key="1">
    <source>
        <dbReference type="ARBA" id="ARBA00022598"/>
    </source>
</evidence>
<dbReference type="Proteomes" id="UP000320333">
    <property type="component" value="Unassembled WGS sequence"/>
</dbReference>
<keyword evidence="1" id="KW-0436">Ligase</keyword>
<dbReference type="STRING" id="246404.A0A507E784"/>
<feature type="signal peptide" evidence="6">
    <location>
        <begin position="1"/>
        <end position="21"/>
    </location>
</feature>
<dbReference type="PROSITE" id="PS50979">
    <property type="entry name" value="BC"/>
    <property type="match status" value="1"/>
</dbReference>
<dbReference type="InterPro" id="IPR005481">
    <property type="entry name" value="BC-like_N"/>
</dbReference>
<keyword evidence="2" id="KW-0547">Nucleotide-binding</keyword>
<dbReference type="Pfam" id="PF00289">
    <property type="entry name" value="Biotin_carb_N"/>
    <property type="match status" value="1"/>
</dbReference>
<dbReference type="AlphaFoldDB" id="A0A507E784"/>
<evidence type="ECO:0000313" key="9">
    <source>
        <dbReference type="Proteomes" id="UP000320333"/>
    </source>
</evidence>
<feature type="transmembrane region" description="Helical" evidence="5">
    <location>
        <begin position="45"/>
        <end position="70"/>
    </location>
</feature>
<evidence type="ECO:0000256" key="2">
    <source>
        <dbReference type="ARBA" id="ARBA00022741"/>
    </source>
</evidence>
<organism evidence="8 9">
    <name type="scientific">Chytriomyces confervae</name>
    <dbReference type="NCBI Taxonomy" id="246404"/>
    <lineage>
        <taxon>Eukaryota</taxon>
        <taxon>Fungi</taxon>
        <taxon>Fungi incertae sedis</taxon>
        <taxon>Chytridiomycota</taxon>
        <taxon>Chytridiomycota incertae sedis</taxon>
        <taxon>Chytridiomycetes</taxon>
        <taxon>Chytridiales</taxon>
        <taxon>Chytriomycetaceae</taxon>
        <taxon>Chytriomyces</taxon>
    </lineage>
</organism>
<sequence>MKSFHLQFLFALTALAGVCVAIDALPQVLEEDTSSKLEGNLERRGGGALMLILMGMLSLLGGVAGFMAFLAAEIGTLAGALSVYVGVASTTIAGLNGVFTGLCQAHICLRDNVTMHSTVHKMLTQDLAVVSFTGIFDELSQTSHFNYTAATVARNFLMDHSFQYSAKSDEVKGHISVYQHVDGKRLSARDEHSDKVLIYARSGNNPDCTGYTTSDVKKAFDAAVSKSLAKRDSRVSCQGINVNGCPLFTVKLAFDYSWNAGNYNSDCSTNGNDYEETYRGRIAGDPALQWTTSSSGAETKPLFNKILIANRGEIAIHVMRTAKRLGVKTVAIFSEADRDAQHVKMADEAYLIGPAASAPRVT</sequence>
<dbReference type="PANTHER" id="PTHR18866">
    <property type="entry name" value="CARBOXYLASE:PYRUVATE/ACETYL-COA/PROPIONYL-COA CARBOXYLASE"/>
    <property type="match status" value="1"/>
</dbReference>
<dbReference type="InterPro" id="IPR050856">
    <property type="entry name" value="Biotin_carboxylase_complex"/>
</dbReference>
<reference evidence="8 9" key="1">
    <citation type="journal article" date="2019" name="Sci. Rep.">
        <title>Comparative genomics of chytrid fungi reveal insights into the obligate biotrophic and pathogenic lifestyle of Synchytrium endobioticum.</title>
        <authorList>
            <person name="van de Vossenberg B.T.L.H."/>
            <person name="Warris S."/>
            <person name="Nguyen H.D.T."/>
            <person name="van Gent-Pelzer M.P.E."/>
            <person name="Joly D.L."/>
            <person name="van de Geest H.C."/>
            <person name="Bonants P.J.M."/>
            <person name="Smith D.S."/>
            <person name="Levesque C.A."/>
            <person name="van der Lee T.A.J."/>
        </authorList>
    </citation>
    <scope>NUCLEOTIDE SEQUENCE [LARGE SCALE GENOMIC DNA]</scope>
    <source>
        <strain evidence="8 9">CBS 675.73</strain>
    </source>
</reference>
<evidence type="ECO:0000259" key="7">
    <source>
        <dbReference type="PROSITE" id="PS50979"/>
    </source>
</evidence>
<keyword evidence="3" id="KW-0067">ATP-binding</keyword>
<dbReference type="EMBL" id="QEAP01000707">
    <property type="protein sequence ID" value="TPX59762.1"/>
    <property type="molecule type" value="Genomic_DNA"/>
</dbReference>
<evidence type="ECO:0000256" key="6">
    <source>
        <dbReference type="SAM" id="SignalP"/>
    </source>
</evidence>
<dbReference type="InterPro" id="IPR011764">
    <property type="entry name" value="Biotin_carboxylation_dom"/>
</dbReference>
<dbReference type="Gene3D" id="3.40.50.20">
    <property type="match status" value="1"/>
</dbReference>
<keyword evidence="5" id="KW-0812">Transmembrane</keyword>
<comment type="caution">
    <text evidence="8">The sequence shown here is derived from an EMBL/GenBank/DDBJ whole genome shotgun (WGS) entry which is preliminary data.</text>
</comment>
<name>A0A507E784_9FUNG</name>
<evidence type="ECO:0000256" key="5">
    <source>
        <dbReference type="SAM" id="Phobius"/>
    </source>
</evidence>
<dbReference type="GO" id="GO:0005739">
    <property type="term" value="C:mitochondrion"/>
    <property type="evidence" value="ECO:0007669"/>
    <property type="project" value="TreeGrafter"/>
</dbReference>
<evidence type="ECO:0000313" key="8">
    <source>
        <dbReference type="EMBL" id="TPX59762.1"/>
    </source>
</evidence>
<keyword evidence="9" id="KW-1185">Reference proteome</keyword>
<feature type="chain" id="PRO_5021439071" description="Biotin carboxylation domain-containing protein" evidence="6">
    <location>
        <begin position="22"/>
        <end position="362"/>
    </location>
</feature>
<dbReference type="GO" id="GO:0004485">
    <property type="term" value="F:methylcrotonoyl-CoA carboxylase activity"/>
    <property type="evidence" value="ECO:0007669"/>
    <property type="project" value="TreeGrafter"/>
</dbReference>
<evidence type="ECO:0000256" key="4">
    <source>
        <dbReference type="ARBA" id="ARBA00023267"/>
    </source>
</evidence>
<feature type="domain" description="Biotin carboxylation" evidence="7">
    <location>
        <begin position="302"/>
        <end position="362"/>
    </location>
</feature>
<accession>A0A507E784</accession>
<keyword evidence="6" id="KW-0732">Signal</keyword>
<evidence type="ECO:0000256" key="3">
    <source>
        <dbReference type="ARBA" id="ARBA00022840"/>
    </source>
</evidence>
<protein>
    <recommendedName>
        <fullName evidence="7">Biotin carboxylation domain-containing protein</fullName>
    </recommendedName>
</protein>
<dbReference type="GO" id="GO:0005524">
    <property type="term" value="F:ATP binding"/>
    <property type="evidence" value="ECO:0007669"/>
    <property type="project" value="UniProtKB-KW"/>
</dbReference>
<dbReference type="OrthoDB" id="196847at2759"/>
<feature type="transmembrane region" description="Helical" evidence="5">
    <location>
        <begin position="77"/>
        <end position="99"/>
    </location>
</feature>
<keyword evidence="4" id="KW-0092">Biotin</keyword>
<keyword evidence="5" id="KW-0472">Membrane</keyword>
<dbReference type="PANTHER" id="PTHR18866:SF33">
    <property type="entry name" value="METHYLCROTONOYL-COA CARBOXYLASE SUBUNIT ALPHA, MITOCHONDRIAL-RELATED"/>
    <property type="match status" value="1"/>
</dbReference>
<proteinExistence type="predicted"/>
<dbReference type="SUPFAM" id="SSF52440">
    <property type="entry name" value="PreATP-grasp domain"/>
    <property type="match status" value="1"/>
</dbReference>
<gene>
    <name evidence="8" type="ORF">CcCBS67573_g09060</name>
</gene>
<keyword evidence="5" id="KW-1133">Transmembrane helix</keyword>
<dbReference type="InterPro" id="IPR016185">
    <property type="entry name" value="PreATP-grasp_dom_sf"/>
</dbReference>